<evidence type="ECO:0000256" key="1">
    <source>
        <dbReference type="SAM" id="MobiDB-lite"/>
    </source>
</evidence>
<keyword evidence="3" id="KW-1185">Reference proteome</keyword>
<dbReference type="EMBL" id="ML213790">
    <property type="protein sequence ID" value="TFK31290.1"/>
    <property type="molecule type" value="Genomic_DNA"/>
</dbReference>
<organism evidence="2 3">
    <name type="scientific">Crucibulum laeve</name>
    <dbReference type="NCBI Taxonomy" id="68775"/>
    <lineage>
        <taxon>Eukaryota</taxon>
        <taxon>Fungi</taxon>
        <taxon>Dikarya</taxon>
        <taxon>Basidiomycota</taxon>
        <taxon>Agaricomycotina</taxon>
        <taxon>Agaricomycetes</taxon>
        <taxon>Agaricomycetidae</taxon>
        <taxon>Agaricales</taxon>
        <taxon>Agaricineae</taxon>
        <taxon>Nidulariaceae</taxon>
        <taxon>Crucibulum</taxon>
    </lineage>
</organism>
<dbReference type="Proteomes" id="UP000308652">
    <property type="component" value="Unassembled WGS sequence"/>
</dbReference>
<feature type="compositionally biased region" description="Polar residues" evidence="1">
    <location>
        <begin position="131"/>
        <end position="141"/>
    </location>
</feature>
<name>A0A5C3LEW2_9AGAR</name>
<dbReference type="AlphaFoldDB" id="A0A5C3LEW2"/>
<protein>
    <submittedName>
        <fullName evidence="2">Uncharacterized protein</fullName>
    </submittedName>
</protein>
<feature type="compositionally biased region" description="Low complexity" evidence="1">
    <location>
        <begin position="121"/>
        <end position="130"/>
    </location>
</feature>
<evidence type="ECO:0000313" key="3">
    <source>
        <dbReference type="Proteomes" id="UP000308652"/>
    </source>
</evidence>
<reference evidence="2 3" key="1">
    <citation type="journal article" date="2019" name="Nat. Ecol. Evol.">
        <title>Megaphylogeny resolves global patterns of mushroom evolution.</title>
        <authorList>
            <person name="Varga T."/>
            <person name="Krizsan K."/>
            <person name="Foldi C."/>
            <person name="Dima B."/>
            <person name="Sanchez-Garcia M."/>
            <person name="Sanchez-Ramirez S."/>
            <person name="Szollosi G.J."/>
            <person name="Szarkandi J.G."/>
            <person name="Papp V."/>
            <person name="Albert L."/>
            <person name="Andreopoulos W."/>
            <person name="Angelini C."/>
            <person name="Antonin V."/>
            <person name="Barry K.W."/>
            <person name="Bougher N.L."/>
            <person name="Buchanan P."/>
            <person name="Buyck B."/>
            <person name="Bense V."/>
            <person name="Catcheside P."/>
            <person name="Chovatia M."/>
            <person name="Cooper J."/>
            <person name="Damon W."/>
            <person name="Desjardin D."/>
            <person name="Finy P."/>
            <person name="Geml J."/>
            <person name="Haridas S."/>
            <person name="Hughes K."/>
            <person name="Justo A."/>
            <person name="Karasinski D."/>
            <person name="Kautmanova I."/>
            <person name="Kiss B."/>
            <person name="Kocsube S."/>
            <person name="Kotiranta H."/>
            <person name="LaButti K.M."/>
            <person name="Lechner B.E."/>
            <person name="Liimatainen K."/>
            <person name="Lipzen A."/>
            <person name="Lukacs Z."/>
            <person name="Mihaltcheva S."/>
            <person name="Morgado L.N."/>
            <person name="Niskanen T."/>
            <person name="Noordeloos M.E."/>
            <person name="Ohm R.A."/>
            <person name="Ortiz-Santana B."/>
            <person name="Ovrebo C."/>
            <person name="Racz N."/>
            <person name="Riley R."/>
            <person name="Savchenko A."/>
            <person name="Shiryaev A."/>
            <person name="Soop K."/>
            <person name="Spirin V."/>
            <person name="Szebenyi C."/>
            <person name="Tomsovsky M."/>
            <person name="Tulloss R.E."/>
            <person name="Uehling J."/>
            <person name="Grigoriev I.V."/>
            <person name="Vagvolgyi C."/>
            <person name="Papp T."/>
            <person name="Martin F.M."/>
            <person name="Miettinen O."/>
            <person name="Hibbett D.S."/>
            <person name="Nagy L.G."/>
        </authorList>
    </citation>
    <scope>NUCLEOTIDE SEQUENCE [LARGE SCALE GENOMIC DNA]</scope>
    <source>
        <strain evidence="2 3">CBS 166.37</strain>
    </source>
</reference>
<evidence type="ECO:0000313" key="2">
    <source>
        <dbReference type="EMBL" id="TFK31290.1"/>
    </source>
</evidence>
<feature type="region of interest" description="Disordered" evidence="1">
    <location>
        <begin position="113"/>
        <end position="158"/>
    </location>
</feature>
<gene>
    <name evidence="2" type="ORF">BDQ12DRAFT_217472</name>
</gene>
<proteinExistence type="predicted"/>
<accession>A0A5C3LEW2</accession>
<sequence length="158" mass="17412">MDAIPQFLSHVPLQHDRRQHQAGYRVRKCAQGTRAEGEVSSKERENHPAERRRKLKIMMKMIDIRMVVVSAAAAAIAVVEEEELGDEMKVDFCEGEAKDVAALENPFSVNGNLTSTKKSKASSSATATTSVAESPAQSLPTAPQERRRGTWRTTLLPP</sequence>